<protein>
    <submittedName>
        <fullName evidence="3">Glycosyltransferase involved in cell wall biogenesis</fullName>
    </submittedName>
</protein>
<evidence type="ECO:0000313" key="3">
    <source>
        <dbReference type="EMBL" id="ABC27930.1"/>
    </source>
</evidence>
<sequence length="254" mass="29101">MSPDPKLLSVTIITLNESARIKACIESIAFADEIVVIDSGSDDDTREIAKSLGARVIEKSWLGYGRQKQFAVEQAANDWVLCLDADERVTPELAKEIREVMQNPAYSGYVMPRRNRFMGRWLRYGEGYPDLSLRLFDRSKGRWSDDPIHEKVVLESEAGRLSGDLLHFSEDGVAAYLEKQNRYTTLQAHELKRRGKKFSHAQLIFSPLFRFIKFYFLKRGFLDGAPGLIHIVVGCMNSFFKYAKLRELGLNEDR</sequence>
<dbReference type="Pfam" id="PF00535">
    <property type="entry name" value="Glycos_transf_2"/>
    <property type="match status" value="1"/>
</dbReference>
<name>Q2SN44_HAHCH</name>
<dbReference type="GO" id="GO:0016740">
    <property type="term" value="F:transferase activity"/>
    <property type="evidence" value="ECO:0007669"/>
    <property type="project" value="UniProtKB-KW"/>
</dbReference>
<dbReference type="SUPFAM" id="SSF53448">
    <property type="entry name" value="Nucleotide-diphospho-sugar transferases"/>
    <property type="match status" value="1"/>
</dbReference>
<keyword evidence="4" id="KW-1185">Reference proteome</keyword>
<organism evidence="3 4">
    <name type="scientific">Hahella chejuensis (strain KCTC 2396)</name>
    <dbReference type="NCBI Taxonomy" id="349521"/>
    <lineage>
        <taxon>Bacteria</taxon>
        <taxon>Pseudomonadati</taxon>
        <taxon>Pseudomonadota</taxon>
        <taxon>Gammaproteobacteria</taxon>
        <taxon>Oceanospirillales</taxon>
        <taxon>Hahellaceae</taxon>
        <taxon>Hahella</taxon>
    </lineage>
</organism>
<accession>Q2SN44</accession>
<dbReference type="InterPro" id="IPR001173">
    <property type="entry name" value="Glyco_trans_2-like"/>
</dbReference>
<gene>
    <name evidence="3" type="ordered locus">HCH_01048</name>
</gene>
<dbReference type="CDD" id="cd02511">
    <property type="entry name" value="Beta4Glucosyltransferase"/>
    <property type="match status" value="1"/>
</dbReference>
<comment type="similarity">
    <text evidence="1">Belongs to the glycosyltransferase 2 family. WaaE/KdtX subfamily.</text>
</comment>
<dbReference type="STRING" id="349521.HCH_01048"/>
<dbReference type="PANTHER" id="PTHR43630:SF2">
    <property type="entry name" value="GLYCOSYLTRANSFERASE"/>
    <property type="match status" value="1"/>
</dbReference>
<proteinExistence type="inferred from homology"/>
<keyword evidence="3" id="KW-0808">Transferase</keyword>
<reference evidence="3 4" key="1">
    <citation type="journal article" date="2005" name="Nucleic Acids Res.">
        <title>Genomic blueprint of Hahella chejuensis, a marine microbe producing an algicidal agent.</title>
        <authorList>
            <person name="Jeong H."/>
            <person name="Yim J.H."/>
            <person name="Lee C."/>
            <person name="Choi S.-H."/>
            <person name="Park Y.K."/>
            <person name="Yoon S.H."/>
            <person name="Hur C.-G."/>
            <person name="Kang H.-Y."/>
            <person name="Kim D."/>
            <person name="Lee H.H."/>
            <person name="Park K.H."/>
            <person name="Park S.-H."/>
            <person name="Park H.-S."/>
            <person name="Lee H.K."/>
            <person name="Oh T.K."/>
            <person name="Kim J.F."/>
        </authorList>
    </citation>
    <scope>NUCLEOTIDE SEQUENCE [LARGE SCALE GENOMIC DNA]</scope>
    <source>
        <strain evidence="3 4">KCTC 2396</strain>
    </source>
</reference>
<dbReference type="HOGENOM" id="CLU_065962_1_0_6"/>
<dbReference type="AlphaFoldDB" id="Q2SN44"/>
<dbReference type="EMBL" id="CP000155">
    <property type="protein sequence ID" value="ABC27930.1"/>
    <property type="molecule type" value="Genomic_DNA"/>
</dbReference>
<dbReference type="Proteomes" id="UP000000238">
    <property type="component" value="Chromosome"/>
</dbReference>
<dbReference type="RefSeq" id="WP_011395005.1">
    <property type="nucleotide sequence ID" value="NC_007645.1"/>
</dbReference>
<evidence type="ECO:0000256" key="1">
    <source>
        <dbReference type="ARBA" id="ARBA00038494"/>
    </source>
</evidence>
<dbReference type="PANTHER" id="PTHR43630">
    <property type="entry name" value="POLY-BETA-1,6-N-ACETYL-D-GLUCOSAMINE SYNTHASE"/>
    <property type="match status" value="1"/>
</dbReference>
<dbReference type="InterPro" id="IPR029044">
    <property type="entry name" value="Nucleotide-diphossugar_trans"/>
</dbReference>
<evidence type="ECO:0000313" key="4">
    <source>
        <dbReference type="Proteomes" id="UP000000238"/>
    </source>
</evidence>
<dbReference type="CAZy" id="GT2">
    <property type="family name" value="Glycosyltransferase Family 2"/>
</dbReference>
<dbReference type="KEGG" id="hch:HCH_01048"/>
<evidence type="ECO:0000259" key="2">
    <source>
        <dbReference type="Pfam" id="PF00535"/>
    </source>
</evidence>
<dbReference type="Gene3D" id="3.90.550.10">
    <property type="entry name" value="Spore Coat Polysaccharide Biosynthesis Protein SpsA, Chain A"/>
    <property type="match status" value="1"/>
</dbReference>
<feature type="domain" description="Glycosyltransferase 2-like" evidence="2">
    <location>
        <begin position="9"/>
        <end position="124"/>
    </location>
</feature>
<dbReference type="eggNOG" id="COG1216">
    <property type="taxonomic scope" value="Bacteria"/>
</dbReference>
<dbReference type="OrthoDB" id="9815923at2"/>